<keyword evidence="3" id="KW-1185">Reference proteome</keyword>
<dbReference type="Proteomes" id="UP000077684">
    <property type="component" value="Unassembled WGS sequence"/>
</dbReference>
<reference evidence="2" key="1">
    <citation type="submission" date="2016-04" db="EMBL/GenBank/DDBJ databases">
        <authorList>
            <person name="Nguyen H.D."/>
            <person name="Samba Siva P."/>
            <person name="Cullis J."/>
            <person name="Levesque C.A."/>
            <person name="Hambleton S."/>
        </authorList>
    </citation>
    <scope>NUCLEOTIDE SEQUENCE</scope>
    <source>
        <strain evidence="2">DAOMC 236426</strain>
    </source>
</reference>
<dbReference type="PANTHER" id="PTHR31973:SF187">
    <property type="entry name" value="MUTATOR TRANSPOSASE MUDRA PROTEIN"/>
    <property type="match status" value="1"/>
</dbReference>
<gene>
    <name evidence="2" type="ORF">A4X06_0g9415</name>
</gene>
<dbReference type="InterPro" id="IPR018289">
    <property type="entry name" value="MULE_transposase_dom"/>
</dbReference>
<feature type="domain" description="MULE transposase" evidence="1">
    <location>
        <begin position="106"/>
        <end position="201"/>
    </location>
</feature>
<dbReference type="PANTHER" id="PTHR31973">
    <property type="entry name" value="POLYPROTEIN, PUTATIVE-RELATED"/>
    <property type="match status" value="1"/>
</dbReference>
<name>A0A8X7MIB8_9BASI</name>
<dbReference type="EMBL" id="LWDE02002757">
    <property type="protein sequence ID" value="KAE8236862.1"/>
    <property type="molecule type" value="Genomic_DNA"/>
</dbReference>
<dbReference type="Pfam" id="PF10551">
    <property type="entry name" value="MULE"/>
    <property type="match status" value="1"/>
</dbReference>
<evidence type="ECO:0000313" key="3">
    <source>
        <dbReference type="Proteomes" id="UP000077684"/>
    </source>
</evidence>
<evidence type="ECO:0000259" key="1">
    <source>
        <dbReference type="Pfam" id="PF10551"/>
    </source>
</evidence>
<reference evidence="2" key="2">
    <citation type="journal article" date="2019" name="IMA Fungus">
        <title>Genome sequencing and comparison of five Tilletia species to identify candidate genes for the detection of regulated species infecting wheat.</title>
        <authorList>
            <person name="Nguyen H.D.T."/>
            <person name="Sultana T."/>
            <person name="Kesanakurti P."/>
            <person name="Hambleton S."/>
        </authorList>
    </citation>
    <scope>NUCLEOTIDE SEQUENCE</scope>
    <source>
        <strain evidence="2">DAOMC 236426</strain>
    </source>
</reference>
<evidence type="ECO:0000313" key="2">
    <source>
        <dbReference type="EMBL" id="KAE8236862.1"/>
    </source>
</evidence>
<organism evidence="2 3">
    <name type="scientific">Tilletia controversa</name>
    <name type="common">dwarf bunt fungus</name>
    <dbReference type="NCBI Taxonomy" id="13291"/>
    <lineage>
        <taxon>Eukaryota</taxon>
        <taxon>Fungi</taxon>
        <taxon>Dikarya</taxon>
        <taxon>Basidiomycota</taxon>
        <taxon>Ustilaginomycotina</taxon>
        <taxon>Exobasidiomycetes</taxon>
        <taxon>Tilletiales</taxon>
        <taxon>Tilletiaceae</taxon>
        <taxon>Tilletia</taxon>
    </lineage>
</organism>
<protein>
    <recommendedName>
        <fullName evidence="1">MULE transposase domain-containing protein</fullName>
    </recommendedName>
</protein>
<proteinExistence type="predicted"/>
<sequence length="434" mass="48272">MTVKADTSAKEIADVLQKGLGIRPSDSAIYKAKKGLLGCHDEELRNQVRYLPAYFAKLKSADAGTIAVMEPDLSVAEESHQSVAFKRCFVAPAPARFAFPYCRPIIALDGTFLKGKVKLVLLLAATFDANDSLIILAWALVPSESTSSWTWFIRNLKTAFPRVESKLMTVVSDRDKGLMAAVDDQLPDVSHAYCCYHLAANLKKHHGASTQPLFWRCVYAMTKAEFDLAMDQLRVRCKEAADYLCAPEQEHTHWATYAFNNRRWGLVTSNLAEVANSLLVSIRSLPLLSMLSSIYEHQQEKYHARRLESQGWSGYITPTALRTLKLASDAARAALSSYLRQPPISHVHQTYTTSNWSNTYTNPFVPVSTSDFPVAEWLEAPELTQTKGRPRIKRMEKGAVGGKARAVALCSVCQEEGHTRKSCSYVHLHSGSSI</sequence>
<dbReference type="AlphaFoldDB" id="A0A8X7MIB8"/>
<comment type="caution">
    <text evidence="2">The sequence shown here is derived from an EMBL/GenBank/DDBJ whole genome shotgun (WGS) entry which is preliminary data.</text>
</comment>
<accession>A0A8X7MIB8</accession>